<evidence type="ECO:0000313" key="2">
    <source>
        <dbReference type="EMBL" id="SEN32266.1"/>
    </source>
</evidence>
<dbReference type="OrthoDB" id="5801306at2"/>
<accession>A0A1H8FKV3</accession>
<dbReference type="PROSITE" id="PS51977">
    <property type="entry name" value="WGR"/>
    <property type="match status" value="1"/>
</dbReference>
<evidence type="ECO:0000313" key="3">
    <source>
        <dbReference type="Proteomes" id="UP000183002"/>
    </source>
</evidence>
<dbReference type="InterPro" id="IPR036930">
    <property type="entry name" value="WGR_dom_sf"/>
</dbReference>
<protein>
    <submittedName>
        <fullName evidence="2">WGR domain-containing protein</fullName>
    </submittedName>
</protein>
<dbReference type="EMBL" id="FOCO01000011">
    <property type="protein sequence ID" value="SEN32266.1"/>
    <property type="molecule type" value="Genomic_DNA"/>
</dbReference>
<feature type="domain" description="WGR" evidence="1">
    <location>
        <begin position="1"/>
        <end position="81"/>
    </location>
</feature>
<dbReference type="RefSeq" id="WP_050519617.1">
    <property type="nucleotide sequence ID" value="NZ_FOCO01000011.1"/>
</dbReference>
<reference evidence="2 3" key="1">
    <citation type="submission" date="2016-10" db="EMBL/GenBank/DDBJ databases">
        <authorList>
            <person name="de Groot N.N."/>
        </authorList>
    </citation>
    <scope>NUCLEOTIDE SEQUENCE [LARGE SCALE GENOMIC DNA]</scope>
    <source>
        <strain evidence="2 3">CGMCC 1.10836</strain>
    </source>
</reference>
<keyword evidence="3" id="KW-1185">Reference proteome</keyword>
<dbReference type="InterPro" id="IPR008893">
    <property type="entry name" value="WGR_domain"/>
</dbReference>
<sequence>MIGFHMLRNRKGHARYYRVDVAYNLFGEYSVLREWGVRGVPGASGRRQVTWFANLRDACLAAEALQTSAARRGYSRFQGEV</sequence>
<name>A0A1H8FKV3_9RHOB</name>
<dbReference type="AlphaFoldDB" id="A0A1H8FKV3"/>
<proteinExistence type="predicted"/>
<dbReference type="InterPro" id="IPR049809">
    <property type="entry name" value="YehF/YfeS-like_WGR"/>
</dbReference>
<evidence type="ECO:0000259" key="1">
    <source>
        <dbReference type="PROSITE" id="PS51977"/>
    </source>
</evidence>
<gene>
    <name evidence="2" type="ORF">SAMN05216227_101140</name>
</gene>
<organism evidence="2 3">
    <name type="scientific">Pseudorhodobacter antarcticus</name>
    <dbReference type="NCBI Taxonomy" id="1077947"/>
    <lineage>
        <taxon>Bacteria</taxon>
        <taxon>Pseudomonadati</taxon>
        <taxon>Pseudomonadota</taxon>
        <taxon>Alphaproteobacteria</taxon>
        <taxon>Rhodobacterales</taxon>
        <taxon>Paracoccaceae</taxon>
        <taxon>Pseudorhodobacter</taxon>
    </lineage>
</organism>
<dbReference type="CDD" id="cd07996">
    <property type="entry name" value="WGR_MMR_like"/>
    <property type="match status" value="1"/>
</dbReference>
<dbReference type="Pfam" id="PF05406">
    <property type="entry name" value="WGR"/>
    <property type="match status" value="1"/>
</dbReference>
<dbReference type="Proteomes" id="UP000183002">
    <property type="component" value="Unassembled WGS sequence"/>
</dbReference>
<dbReference type="STRING" id="1077947.SAMN05216227_101140"/>
<dbReference type="SUPFAM" id="SSF142921">
    <property type="entry name" value="WGR domain-like"/>
    <property type="match status" value="1"/>
</dbReference>